<evidence type="ECO:0008006" key="14">
    <source>
        <dbReference type="Google" id="ProtNLM"/>
    </source>
</evidence>
<dbReference type="AlphaFoldDB" id="A0A7R8AK28"/>
<dbReference type="PROSITE" id="PS51384">
    <property type="entry name" value="FAD_FR"/>
    <property type="match status" value="1"/>
</dbReference>
<evidence type="ECO:0000256" key="6">
    <source>
        <dbReference type="ARBA" id="ARBA00022857"/>
    </source>
</evidence>
<proteinExistence type="predicted"/>
<gene>
    <name evidence="12" type="ORF">APUU_30629A</name>
</gene>
<dbReference type="GO" id="GO:0050660">
    <property type="term" value="F:flavin adenine dinucleotide binding"/>
    <property type="evidence" value="ECO:0007669"/>
    <property type="project" value="TreeGrafter"/>
</dbReference>
<accession>A0A7R8AK28</accession>
<dbReference type="PROSITE" id="PS50902">
    <property type="entry name" value="FLAVODOXIN_LIKE"/>
    <property type="match status" value="1"/>
</dbReference>
<dbReference type="SUPFAM" id="SSF52343">
    <property type="entry name" value="Ferredoxin reductase-like, C-terminal NADP-linked domain"/>
    <property type="match status" value="1"/>
</dbReference>
<dbReference type="RefSeq" id="XP_041554598.1">
    <property type="nucleotide sequence ID" value="XM_041701744.1"/>
</dbReference>
<evidence type="ECO:0000313" key="12">
    <source>
        <dbReference type="EMBL" id="BCS22404.1"/>
    </source>
</evidence>
<evidence type="ECO:0000259" key="10">
    <source>
        <dbReference type="PROSITE" id="PS50902"/>
    </source>
</evidence>
<keyword evidence="13" id="KW-1185">Reference proteome</keyword>
<organism evidence="12 13">
    <name type="scientific">Aspergillus puulaauensis</name>
    <dbReference type="NCBI Taxonomy" id="1220207"/>
    <lineage>
        <taxon>Eukaryota</taxon>
        <taxon>Fungi</taxon>
        <taxon>Dikarya</taxon>
        <taxon>Ascomycota</taxon>
        <taxon>Pezizomycotina</taxon>
        <taxon>Eurotiomycetes</taxon>
        <taxon>Eurotiomycetidae</taxon>
        <taxon>Eurotiales</taxon>
        <taxon>Aspergillaceae</taxon>
        <taxon>Aspergillus</taxon>
    </lineage>
</organism>
<dbReference type="SUPFAM" id="SSF52218">
    <property type="entry name" value="Flavoproteins"/>
    <property type="match status" value="1"/>
</dbReference>
<keyword evidence="9" id="KW-1133">Transmembrane helix</keyword>
<dbReference type="Proteomes" id="UP000654913">
    <property type="component" value="Chromosome 3"/>
</dbReference>
<dbReference type="Gene3D" id="2.40.30.10">
    <property type="entry name" value="Translation factors"/>
    <property type="match status" value="1"/>
</dbReference>
<keyword evidence="3" id="KW-0285">Flavoprotein</keyword>
<protein>
    <recommendedName>
        <fullName evidence="14">NADPH--hemoprotein reductase</fullName>
    </recommendedName>
</protein>
<name>A0A7R8AK28_9EURO</name>
<dbReference type="GO" id="GO:0010181">
    <property type="term" value="F:FMN binding"/>
    <property type="evidence" value="ECO:0007669"/>
    <property type="project" value="InterPro"/>
</dbReference>
<reference evidence="12" key="2">
    <citation type="submission" date="2021-02" db="EMBL/GenBank/DDBJ databases">
        <title>Aspergillus puulaauensis MK2 genome sequence.</title>
        <authorList>
            <person name="Futagami T."/>
            <person name="Mori K."/>
            <person name="Kadooka C."/>
            <person name="Tanaka T."/>
        </authorList>
    </citation>
    <scope>NUCLEOTIDE SEQUENCE</scope>
    <source>
        <strain evidence="12">MK2</strain>
    </source>
</reference>
<dbReference type="Pfam" id="PF00667">
    <property type="entry name" value="FAD_binding_1"/>
    <property type="match status" value="1"/>
</dbReference>
<dbReference type="InterPro" id="IPR003097">
    <property type="entry name" value="CysJ-like_FAD-binding"/>
</dbReference>
<dbReference type="Gene3D" id="1.20.990.10">
    <property type="entry name" value="NADPH-cytochrome p450 Reductase, Chain A, domain 3"/>
    <property type="match status" value="1"/>
</dbReference>
<dbReference type="Pfam" id="PF00258">
    <property type="entry name" value="Flavodoxin_1"/>
    <property type="match status" value="1"/>
</dbReference>
<keyword evidence="6" id="KW-0521">NADP</keyword>
<dbReference type="InterPro" id="IPR023173">
    <property type="entry name" value="NADPH_Cyt_P450_Rdtase_alpha"/>
</dbReference>
<feature type="transmembrane region" description="Helical" evidence="9">
    <location>
        <begin position="21"/>
        <end position="42"/>
    </location>
</feature>
<dbReference type="InterPro" id="IPR029039">
    <property type="entry name" value="Flavoprotein-like_sf"/>
</dbReference>
<evidence type="ECO:0000256" key="2">
    <source>
        <dbReference type="ARBA" id="ARBA00001974"/>
    </source>
</evidence>
<dbReference type="GeneID" id="64972409"/>
<evidence type="ECO:0000256" key="8">
    <source>
        <dbReference type="ARBA" id="ARBA00049342"/>
    </source>
</evidence>
<dbReference type="InterPro" id="IPR001094">
    <property type="entry name" value="Flavdoxin-like"/>
</dbReference>
<dbReference type="KEGG" id="apuu:APUU_30629A"/>
<keyword evidence="9" id="KW-0812">Transmembrane</keyword>
<dbReference type="InterPro" id="IPR039261">
    <property type="entry name" value="FNR_nucleotide-bd"/>
</dbReference>
<reference evidence="12" key="1">
    <citation type="submission" date="2021-01" db="EMBL/GenBank/DDBJ databases">
        <authorList>
            <consortium name="Aspergillus puulaauensis MK2 genome sequencing consortium"/>
            <person name="Kazuki M."/>
            <person name="Futagami T."/>
        </authorList>
    </citation>
    <scope>NUCLEOTIDE SEQUENCE</scope>
    <source>
        <strain evidence="12">MK2</strain>
    </source>
</reference>
<comment type="catalytic activity">
    <reaction evidence="8">
        <text>2 oxidized [cytochrome P450] + NADPH = 2 reduced [cytochrome P450] + NADP(+) + H(+)</text>
        <dbReference type="Rhea" id="RHEA:24040"/>
        <dbReference type="Rhea" id="RHEA-COMP:14627"/>
        <dbReference type="Rhea" id="RHEA-COMP:14628"/>
        <dbReference type="ChEBI" id="CHEBI:15378"/>
        <dbReference type="ChEBI" id="CHEBI:55376"/>
        <dbReference type="ChEBI" id="CHEBI:57783"/>
        <dbReference type="ChEBI" id="CHEBI:58349"/>
        <dbReference type="ChEBI" id="CHEBI:60344"/>
        <dbReference type="EC" id="1.6.2.4"/>
    </reaction>
</comment>
<evidence type="ECO:0000256" key="1">
    <source>
        <dbReference type="ARBA" id="ARBA00001917"/>
    </source>
</evidence>
<dbReference type="InterPro" id="IPR017927">
    <property type="entry name" value="FAD-bd_FR_type"/>
</dbReference>
<evidence type="ECO:0000259" key="11">
    <source>
        <dbReference type="PROSITE" id="PS51384"/>
    </source>
</evidence>
<evidence type="ECO:0000256" key="3">
    <source>
        <dbReference type="ARBA" id="ARBA00022630"/>
    </source>
</evidence>
<evidence type="ECO:0000256" key="7">
    <source>
        <dbReference type="ARBA" id="ARBA00023002"/>
    </source>
</evidence>
<keyword evidence="5" id="KW-0274">FAD</keyword>
<dbReference type="Gene3D" id="3.40.50.360">
    <property type="match status" value="1"/>
</dbReference>
<dbReference type="InterPro" id="IPR008254">
    <property type="entry name" value="Flavodoxin/NO_synth"/>
</dbReference>
<dbReference type="PRINTS" id="PR00369">
    <property type="entry name" value="FLAVODOXIN"/>
</dbReference>
<evidence type="ECO:0000256" key="5">
    <source>
        <dbReference type="ARBA" id="ARBA00022827"/>
    </source>
</evidence>
<dbReference type="PANTHER" id="PTHR19384:SF108">
    <property type="entry name" value="NADPH--CYTOCHROME P450 REDUCTASE"/>
    <property type="match status" value="1"/>
</dbReference>
<dbReference type="PRINTS" id="PR00371">
    <property type="entry name" value="FPNCR"/>
</dbReference>
<keyword evidence="7" id="KW-0560">Oxidoreductase</keyword>
<evidence type="ECO:0000313" key="13">
    <source>
        <dbReference type="Proteomes" id="UP000654913"/>
    </source>
</evidence>
<comment type="cofactor">
    <cofactor evidence="2">
        <name>FAD</name>
        <dbReference type="ChEBI" id="CHEBI:57692"/>
    </cofactor>
</comment>
<dbReference type="SUPFAM" id="SSF63380">
    <property type="entry name" value="Riboflavin synthase domain-like"/>
    <property type="match status" value="1"/>
</dbReference>
<dbReference type="InterPro" id="IPR001433">
    <property type="entry name" value="OxRdtase_FAD/NAD-bd"/>
</dbReference>
<dbReference type="GO" id="GO:0005829">
    <property type="term" value="C:cytosol"/>
    <property type="evidence" value="ECO:0007669"/>
    <property type="project" value="TreeGrafter"/>
</dbReference>
<dbReference type="PANTHER" id="PTHR19384">
    <property type="entry name" value="NITRIC OXIDE SYNTHASE-RELATED"/>
    <property type="match status" value="1"/>
</dbReference>
<sequence length="677" mass="75915">MKDINSFLGAEKLEIAFSRGYFHWDEIVAAVVFLIALAVLLFDSSLFINDPFEHVLFECPQGEKPTQKPTQSNIGKVLEEQAKDFVIFYGSQSGRAYELAQRLSRDISRSFSKAALVADLSDYDCASVVDIPRQKLVIFILSTYGEGDPPDNASRLAEWIQGLPKKPILQNLHFTMLGLGNSNYKFYNRFALQTSEKLQVLGATPIMALELVDDAEGNTQDSFVMWKKKLFETFVQNLGITECPRPYEPLISITPSDSDGDQTQMYRPVGPHQASKTADSVVYPAIVSHIQNITPNAPRETLHVDIDISNEPKLKYAVGDHIAIWPENSTSEMQELLEALGLSEADMHRPKVIDRIDPDTPVPWPRPVTLHALFERHLDIAALVSRDLILDLKQFAKTPSSQEALDGLARNYKNLCLTQRTTLASLLRLANPEASAWADIPHSFLLENLTPIKPRYYSISSSPAVSPRTISFTVAVKDIDLASGERLLGLMSNTLLRMHQAHDGPCPRGPRLWCNVRKSKFKPPVSPMQPIVMVANGSGISPFIGFLRHRLRTFQLKGDVGKMLLIYGCQNEQMHLYKSEIEKIQDVLGDRLQVVLAYSRKGGGYVQDQIRAHGLDVAELICSEKANMYICGSTVMAREVRTRLLELVQGRGSSKQQSQEFEAAQMRTKRWQFDAWG</sequence>
<dbReference type="OrthoDB" id="1856718at2759"/>
<dbReference type="Pfam" id="PF00175">
    <property type="entry name" value="NAD_binding_1"/>
    <property type="match status" value="1"/>
</dbReference>
<dbReference type="GO" id="GO:0003958">
    <property type="term" value="F:NADPH-hemoprotein reductase activity"/>
    <property type="evidence" value="ECO:0007669"/>
    <property type="project" value="UniProtKB-EC"/>
</dbReference>
<dbReference type="InterPro" id="IPR017938">
    <property type="entry name" value="Riboflavin_synthase-like_b-brl"/>
</dbReference>
<evidence type="ECO:0000256" key="9">
    <source>
        <dbReference type="SAM" id="Phobius"/>
    </source>
</evidence>
<dbReference type="EMBL" id="AP024445">
    <property type="protein sequence ID" value="BCS22404.1"/>
    <property type="molecule type" value="Genomic_DNA"/>
</dbReference>
<evidence type="ECO:0000256" key="4">
    <source>
        <dbReference type="ARBA" id="ARBA00022643"/>
    </source>
</evidence>
<feature type="domain" description="Flavodoxin-like" evidence="10">
    <location>
        <begin position="85"/>
        <end position="231"/>
    </location>
</feature>
<feature type="domain" description="FAD-binding FR-type" evidence="11">
    <location>
        <begin position="280"/>
        <end position="524"/>
    </location>
</feature>
<keyword evidence="9" id="KW-0472">Membrane</keyword>
<dbReference type="InterPro" id="IPR001709">
    <property type="entry name" value="Flavoprot_Pyr_Nucl_cyt_Rdtase"/>
</dbReference>
<comment type="cofactor">
    <cofactor evidence="1">
        <name>FMN</name>
        <dbReference type="ChEBI" id="CHEBI:58210"/>
    </cofactor>
</comment>
<keyword evidence="4" id="KW-0288">FMN</keyword>
<dbReference type="Gene3D" id="3.40.50.80">
    <property type="entry name" value="Nucleotide-binding domain of ferredoxin-NADP reductase (FNR) module"/>
    <property type="match status" value="1"/>
</dbReference>